<evidence type="ECO:0000313" key="5">
    <source>
        <dbReference type="Proteomes" id="UP001196509"/>
    </source>
</evidence>
<dbReference type="GO" id="GO:0009228">
    <property type="term" value="P:thiamine biosynthetic process"/>
    <property type="evidence" value="ECO:0007669"/>
    <property type="project" value="InterPro"/>
</dbReference>
<feature type="domain" description="SsuA/THI5-like" evidence="3">
    <location>
        <begin position="37"/>
        <end position="250"/>
    </location>
</feature>
<dbReference type="AlphaFoldDB" id="A0AAE2ZJ04"/>
<dbReference type="InterPro" id="IPR027939">
    <property type="entry name" value="NMT1/THI5"/>
</dbReference>
<dbReference type="PANTHER" id="PTHR31528">
    <property type="entry name" value="4-AMINO-5-HYDROXYMETHYL-2-METHYLPYRIMIDINE PHOSPHATE SYNTHASE THI11-RELATED"/>
    <property type="match status" value="1"/>
</dbReference>
<dbReference type="Proteomes" id="UP001196509">
    <property type="component" value="Unassembled WGS sequence"/>
</dbReference>
<dbReference type="EMBL" id="JAICBX010000001">
    <property type="protein sequence ID" value="MBW8636854.1"/>
    <property type="molecule type" value="Genomic_DNA"/>
</dbReference>
<evidence type="ECO:0000256" key="2">
    <source>
        <dbReference type="SAM" id="SignalP"/>
    </source>
</evidence>
<dbReference type="Gene3D" id="3.40.190.10">
    <property type="entry name" value="Periplasmic binding protein-like II"/>
    <property type="match status" value="2"/>
</dbReference>
<protein>
    <submittedName>
        <fullName evidence="4">ABC transporter substrate-binding protein</fullName>
    </submittedName>
</protein>
<evidence type="ECO:0000259" key="3">
    <source>
        <dbReference type="Pfam" id="PF09084"/>
    </source>
</evidence>
<evidence type="ECO:0000256" key="1">
    <source>
        <dbReference type="SAM" id="MobiDB-lite"/>
    </source>
</evidence>
<dbReference type="InterPro" id="IPR015168">
    <property type="entry name" value="SsuA/THI5"/>
</dbReference>
<accession>A0AAE2ZJ04</accession>
<dbReference type="SUPFAM" id="SSF53850">
    <property type="entry name" value="Periplasmic binding protein-like II"/>
    <property type="match status" value="1"/>
</dbReference>
<reference evidence="4" key="1">
    <citation type="submission" date="2021-08" db="EMBL/GenBank/DDBJ databases">
        <title>Hoeflea bacterium WL0058 sp. nov., isolated from the sediment.</title>
        <authorList>
            <person name="Wang L."/>
            <person name="Zhang D."/>
        </authorList>
    </citation>
    <scope>NUCLEOTIDE SEQUENCE</scope>
    <source>
        <strain evidence="4">WL0058</strain>
    </source>
</reference>
<keyword evidence="2" id="KW-0732">Signal</keyword>
<comment type="caution">
    <text evidence="4">The sequence shown here is derived from an EMBL/GenBank/DDBJ whole genome shotgun (WGS) entry which is preliminary data.</text>
</comment>
<evidence type="ECO:0000313" key="4">
    <source>
        <dbReference type="EMBL" id="MBW8636854.1"/>
    </source>
</evidence>
<sequence length="327" mass="34405">MKLLTGAALAAVLQVSYAGAADKVVYQLDWLPGGDKAPIYVCIQNGFCEEEGIEVSIEPGKGSTEAITKMATGTSDIGTAGISALMAAKANEDVPVTAVMSYFNKGPHAFFATKDSGIAEVADVKGKKVATSPFTSSNVFLPLVLDDVGLTEGDITLTKADPAALGPMLMTGSADSVIAWLTNVTVFTNQAKEAGKELVVLPWSAAGLDLYEASVLASDKFLTERPDVAKRFLKAYKKSIEFTRDNPEEAAKAVTAMIPEMSAADVAGGINDAFVLVFNDVTDTDGFGVFEPGRLQATWERVSASQGLEPGALDPESIVDRSYMPES</sequence>
<keyword evidence="5" id="KW-1185">Reference proteome</keyword>
<name>A0AAE2ZJ04_9HYPH</name>
<feature type="chain" id="PRO_5042114029" evidence="2">
    <location>
        <begin position="21"/>
        <end position="327"/>
    </location>
</feature>
<feature type="region of interest" description="Disordered" evidence="1">
    <location>
        <begin position="306"/>
        <end position="327"/>
    </location>
</feature>
<dbReference type="Pfam" id="PF09084">
    <property type="entry name" value="NMT1"/>
    <property type="match status" value="1"/>
</dbReference>
<dbReference type="RefSeq" id="WP_220227501.1">
    <property type="nucleotide sequence ID" value="NZ_JAICBX010000001.1"/>
</dbReference>
<feature type="signal peptide" evidence="2">
    <location>
        <begin position="1"/>
        <end position="20"/>
    </location>
</feature>
<proteinExistence type="predicted"/>
<dbReference type="PANTHER" id="PTHR31528:SF15">
    <property type="entry name" value="RIBOFLAVIN-BINDING PROTEIN RIBY"/>
    <property type="match status" value="1"/>
</dbReference>
<organism evidence="4 5">
    <name type="scientific">Flavimaribacter sediminis</name>
    <dbReference type="NCBI Taxonomy" id="2865987"/>
    <lineage>
        <taxon>Bacteria</taxon>
        <taxon>Pseudomonadati</taxon>
        <taxon>Pseudomonadota</taxon>
        <taxon>Alphaproteobacteria</taxon>
        <taxon>Hyphomicrobiales</taxon>
        <taxon>Rhizobiaceae</taxon>
        <taxon>Flavimaribacter</taxon>
    </lineage>
</organism>
<gene>
    <name evidence="4" type="ORF">K1W69_06615</name>
</gene>